<name>A0A5N8WTX0_9ACTN</name>
<dbReference type="Gene3D" id="1.20.1260.10">
    <property type="match status" value="1"/>
</dbReference>
<evidence type="ECO:0000256" key="1">
    <source>
        <dbReference type="SAM" id="MobiDB-lite"/>
    </source>
</evidence>
<sequence>MLRSVLDRSPTLTRCTSVPVLQEVTVLVRRTSRAPLIPALAAAALLALAGCDSGADSGEDADSAKATGPAVIAPGKPGEAAETLSAEDAKKRRAEDDSPNAADFTYAQMMIKHHTQAVEMTALVPSRAESTQVKRLAARISAAQQPEIDAMKGWLKNNGGEKKDTSGGHEQHEAMPGMATEAQLEKLRAAKGKAFDQLFLTLVTTHHEGAITMATDLKAAGNNILVEEMADDVIAQQTAEMSRMREML</sequence>
<gene>
    <name evidence="3" type="ORF">FPZ41_20640</name>
</gene>
<feature type="domain" description="DUF305" evidence="2">
    <location>
        <begin position="103"/>
        <end position="248"/>
    </location>
</feature>
<evidence type="ECO:0000313" key="3">
    <source>
        <dbReference type="EMBL" id="MPY50853.1"/>
    </source>
</evidence>
<dbReference type="Proteomes" id="UP000373149">
    <property type="component" value="Unassembled WGS sequence"/>
</dbReference>
<accession>A0A5N8WTX0</accession>
<dbReference type="EMBL" id="VMNX01000075">
    <property type="protein sequence ID" value="MPY50853.1"/>
    <property type="molecule type" value="Genomic_DNA"/>
</dbReference>
<reference evidence="3 4" key="1">
    <citation type="submission" date="2019-09" db="EMBL/GenBank/DDBJ databases">
        <authorList>
            <person name="Duangmal K."/>
            <person name="Teo W.F.A."/>
            <person name="Lipun K."/>
        </authorList>
    </citation>
    <scope>NUCLEOTIDE SEQUENCE [LARGE SCALE GENOMIC DNA]</scope>
    <source>
        <strain evidence="3 4">K1PN6</strain>
    </source>
</reference>
<protein>
    <submittedName>
        <fullName evidence="3">DUF305 domain-containing protein</fullName>
    </submittedName>
</protein>
<comment type="caution">
    <text evidence="3">The sequence shown here is derived from an EMBL/GenBank/DDBJ whole genome shotgun (WGS) entry which is preliminary data.</text>
</comment>
<feature type="compositionally biased region" description="Basic and acidic residues" evidence="1">
    <location>
        <begin position="87"/>
        <end position="96"/>
    </location>
</feature>
<organism evidence="3 4">
    <name type="scientific">Streptomyces acidicola</name>
    <dbReference type="NCBI Taxonomy" id="2596892"/>
    <lineage>
        <taxon>Bacteria</taxon>
        <taxon>Bacillati</taxon>
        <taxon>Actinomycetota</taxon>
        <taxon>Actinomycetes</taxon>
        <taxon>Kitasatosporales</taxon>
        <taxon>Streptomycetaceae</taxon>
        <taxon>Streptomyces</taxon>
    </lineage>
</organism>
<proteinExistence type="predicted"/>
<dbReference type="InterPro" id="IPR012347">
    <property type="entry name" value="Ferritin-like"/>
</dbReference>
<keyword evidence="4" id="KW-1185">Reference proteome</keyword>
<dbReference type="PANTHER" id="PTHR36933:SF1">
    <property type="entry name" value="SLL0788 PROTEIN"/>
    <property type="match status" value="1"/>
</dbReference>
<evidence type="ECO:0000313" key="4">
    <source>
        <dbReference type="Proteomes" id="UP000373149"/>
    </source>
</evidence>
<dbReference type="Pfam" id="PF03713">
    <property type="entry name" value="DUF305"/>
    <property type="match status" value="1"/>
</dbReference>
<evidence type="ECO:0000259" key="2">
    <source>
        <dbReference type="Pfam" id="PF03713"/>
    </source>
</evidence>
<dbReference type="PANTHER" id="PTHR36933">
    <property type="entry name" value="SLL0788 PROTEIN"/>
    <property type="match status" value="1"/>
</dbReference>
<dbReference type="InterPro" id="IPR005183">
    <property type="entry name" value="DUF305_CopM-like"/>
</dbReference>
<dbReference type="AlphaFoldDB" id="A0A5N8WTX0"/>
<feature type="region of interest" description="Disordered" evidence="1">
    <location>
        <begin position="56"/>
        <end position="100"/>
    </location>
</feature>